<accession>A0A9J5X6T9</accession>
<dbReference type="AlphaFoldDB" id="A0A9J5X6T9"/>
<evidence type="ECO:0000313" key="1">
    <source>
        <dbReference type="EMBL" id="KAG5582980.1"/>
    </source>
</evidence>
<keyword evidence="2" id="KW-1185">Reference proteome</keyword>
<comment type="caution">
    <text evidence="1">The sequence shown here is derived from an EMBL/GenBank/DDBJ whole genome shotgun (WGS) entry which is preliminary data.</text>
</comment>
<organism evidence="1 2">
    <name type="scientific">Solanum commersonii</name>
    <name type="common">Commerson's wild potato</name>
    <name type="synonym">Commerson's nightshade</name>
    <dbReference type="NCBI Taxonomy" id="4109"/>
    <lineage>
        <taxon>Eukaryota</taxon>
        <taxon>Viridiplantae</taxon>
        <taxon>Streptophyta</taxon>
        <taxon>Embryophyta</taxon>
        <taxon>Tracheophyta</taxon>
        <taxon>Spermatophyta</taxon>
        <taxon>Magnoliopsida</taxon>
        <taxon>eudicotyledons</taxon>
        <taxon>Gunneridae</taxon>
        <taxon>Pentapetalae</taxon>
        <taxon>asterids</taxon>
        <taxon>lamiids</taxon>
        <taxon>Solanales</taxon>
        <taxon>Solanaceae</taxon>
        <taxon>Solanoideae</taxon>
        <taxon>Solaneae</taxon>
        <taxon>Solanum</taxon>
    </lineage>
</organism>
<protein>
    <submittedName>
        <fullName evidence="1">Uncharacterized protein</fullName>
    </submittedName>
</protein>
<proteinExistence type="predicted"/>
<reference evidence="1 2" key="1">
    <citation type="submission" date="2020-09" db="EMBL/GenBank/DDBJ databases">
        <title>De no assembly of potato wild relative species, Solanum commersonii.</title>
        <authorList>
            <person name="Cho K."/>
        </authorList>
    </citation>
    <scope>NUCLEOTIDE SEQUENCE [LARGE SCALE GENOMIC DNA]</scope>
    <source>
        <strain evidence="1">LZ3.2</strain>
        <tissue evidence="1">Leaf</tissue>
    </source>
</reference>
<sequence>MWGRREVAPDGTTLTEEESEDGLSFFGFDGAGAGAGGNGGTKNCKGSSTLSTWFKKAPSDGINMVMLLELFSNEVISPTS</sequence>
<evidence type="ECO:0000313" key="2">
    <source>
        <dbReference type="Proteomes" id="UP000824120"/>
    </source>
</evidence>
<name>A0A9J5X6T9_SOLCO</name>
<dbReference type="Proteomes" id="UP000824120">
    <property type="component" value="Chromosome 10"/>
</dbReference>
<dbReference type="EMBL" id="JACXVP010000010">
    <property type="protein sequence ID" value="KAG5582980.1"/>
    <property type="molecule type" value="Genomic_DNA"/>
</dbReference>
<gene>
    <name evidence="1" type="ORF">H5410_053607</name>
</gene>